<dbReference type="PANTHER" id="PTHR47123:SF3">
    <property type="entry name" value="DUF295 DOMAIN-CONTAINING PROTEIN"/>
    <property type="match status" value="1"/>
</dbReference>
<protein>
    <recommendedName>
        <fullName evidence="2">KIB1-4 beta-propeller domain-containing protein</fullName>
    </recommendedName>
</protein>
<dbReference type="Proteomes" id="UP000813462">
    <property type="component" value="Unassembled WGS sequence"/>
</dbReference>
<evidence type="ECO:0000313" key="3">
    <source>
        <dbReference type="EMBL" id="KAH7545568.1"/>
    </source>
</evidence>
<evidence type="ECO:0000256" key="1">
    <source>
        <dbReference type="SAM" id="MobiDB-lite"/>
    </source>
</evidence>
<feature type="domain" description="KIB1-4 beta-propeller" evidence="2">
    <location>
        <begin position="471"/>
        <end position="726"/>
    </location>
</feature>
<gene>
    <name evidence="3" type="ORF">FEM48_Zijuj01G0107300</name>
</gene>
<reference evidence="3" key="1">
    <citation type="journal article" date="2021" name="Front. Plant Sci.">
        <title>Chromosome-Scale Genome Assembly for Chinese Sour Jujube and Insights Into Its Genome Evolution and Domestication Signature.</title>
        <authorList>
            <person name="Shen L.-Y."/>
            <person name="Luo H."/>
            <person name="Wang X.-L."/>
            <person name="Wang X.-M."/>
            <person name="Qiu X.-J."/>
            <person name="Liu H."/>
            <person name="Zhou S.-S."/>
            <person name="Jia K.-H."/>
            <person name="Nie S."/>
            <person name="Bao Y.-T."/>
            <person name="Zhang R.-G."/>
            <person name="Yun Q.-Z."/>
            <person name="Chai Y.-H."/>
            <person name="Lu J.-Y."/>
            <person name="Li Y."/>
            <person name="Zhao S.-W."/>
            <person name="Mao J.-F."/>
            <person name="Jia S.-G."/>
            <person name="Mao Y.-M."/>
        </authorList>
    </citation>
    <scope>NUCLEOTIDE SEQUENCE</scope>
    <source>
        <strain evidence="3">AT0</strain>
        <tissue evidence="3">Leaf</tissue>
    </source>
</reference>
<feature type="region of interest" description="Disordered" evidence="1">
    <location>
        <begin position="1"/>
        <end position="21"/>
    </location>
</feature>
<dbReference type="InterPro" id="IPR051304">
    <property type="entry name" value="SCF_F-box_domain"/>
</dbReference>
<feature type="domain" description="KIB1-4 beta-propeller" evidence="2">
    <location>
        <begin position="99"/>
        <end position="367"/>
    </location>
</feature>
<organism evidence="3 4">
    <name type="scientific">Ziziphus jujuba var. spinosa</name>
    <dbReference type="NCBI Taxonomy" id="714518"/>
    <lineage>
        <taxon>Eukaryota</taxon>
        <taxon>Viridiplantae</taxon>
        <taxon>Streptophyta</taxon>
        <taxon>Embryophyta</taxon>
        <taxon>Tracheophyta</taxon>
        <taxon>Spermatophyta</taxon>
        <taxon>Magnoliopsida</taxon>
        <taxon>eudicotyledons</taxon>
        <taxon>Gunneridae</taxon>
        <taxon>Pentapetalae</taxon>
        <taxon>rosids</taxon>
        <taxon>fabids</taxon>
        <taxon>Rosales</taxon>
        <taxon>Rhamnaceae</taxon>
        <taxon>Paliureae</taxon>
        <taxon>Ziziphus</taxon>
    </lineage>
</organism>
<comment type="caution">
    <text evidence="3">The sequence shown here is derived from an EMBL/GenBank/DDBJ whole genome shotgun (WGS) entry which is preliminary data.</text>
</comment>
<evidence type="ECO:0000313" key="4">
    <source>
        <dbReference type="Proteomes" id="UP000813462"/>
    </source>
</evidence>
<proteinExistence type="predicted"/>
<sequence length="759" mass="86704">MNPMNPSSSTKRRRWSCKSKPSQWSTLDSDVLEVITKRLDAETPLDIQRLRAVCRGWRSSIPPPSSNNDNIIKSAKLPLDDLPFRSLKNVKGKEGHLSLKQTTVYCLQPLVKFQTGRNPNSSIRNWFVKIEATESPGKVILKHPLSRMPIKTFGNINSLPKAIDLLDYRVREVAKEYRIQYVPGESRRPRDVDKYNKIVVGQKENGDFMVMTMYGRGKLIAWRMGEDKWVKIDNEFCCKDIAYHKGKFYAVDEKRRLITVDCSSLEVTQVVPPTYGEFGEQQASPRSTYLVKSQEDELFLINKYDCTFLDVFKLDEESGQWDFNWLWSSDWVLFVGENGFSFSVSAEKFGGCKENCIYFSDDCFSSAWDDYPAPVVNVTEKNIAHMYRMETERDGNVDNSKTGIFKRFTLSFEAFIIKLVQRPTPIPTNFPLAHHLSNSHFQSVPTNTTQGVEAISYSKETSFYCLEPLTKISSAWSSYTKYWFVRIEDFDHSGKVRLNDLLSRFAIKKLGKIANLPNRVINLLDYRIRELGKTNCLEFVGSSKIDDSEVDFNELKSIMIKKVVVGSKHESEFLIMAIHIGGKLGVWKLGDEKWAKVVDGRGHSRYQDIAFYNGRFYAVDYSGLTIAVNPSSLEAVTPPMVNNGDDSDDEGGGRRFPYLELYKFDEARQDWISVKGDQVMFVGDGCSFSVSAKDFVGLKNNCVYFPDDSFSGVKDDFPGRDAGLFDLEDNVSRPLKSVVGYSAIFWPPPTWLRQKPNWK</sequence>
<dbReference type="AlphaFoldDB" id="A0A978W0T4"/>
<name>A0A978W0T4_ZIZJJ</name>
<dbReference type="EMBL" id="JAEACU010000001">
    <property type="protein sequence ID" value="KAH7545568.1"/>
    <property type="molecule type" value="Genomic_DNA"/>
</dbReference>
<evidence type="ECO:0000259" key="2">
    <source>
        <dbReference type="Pfam" id="PF03478"/>
    </source>
</evidence>
<dbReference type="Pfam" id="PF03478">
    <property type="entry name" value="Beta-prop_KIB1-4"/>
    <property type="match status" value="2"/>
</dbReference>
<dbReference type="InterPro" id="IPR005174">
    <property type="entry name" value="KIB1-4_b-propeller"/>
</dbReference>
<accession>A0A978W0T4</accession>
<dbReference type="PANTHER" id="PTHR47123">
    <property type="entry name" value="F-BOX PROTEIN SKIP23"/>
    <property type="match status" value="1"/>
</dbReference>